<dbReference type="AlphaFoldDB" id="A0A7G8BFU0"/>
<evidence type="ECO:0000313" key="1">
    <source>
        <dbReference type="EMBL" id="QNI31410.1"/>
    </source>
</evidence>
<name>A0A7G8BFU0_9BACT</name>
<reference evidence="1 2" key="1">
    <citation type="submission" date="2020-08" db="EMBL/GenBank/DDBJ databases">
        <title>Edaphobacter telluris sp. nov. and Acidobacterium dinghuensis sp. nov., two acidobacteria isolated from forest soil.</title>
        <authorList>
            <person name="Fu J."/>
            <person name="Qiu L."/>
        </authorList>
    </citation>
    <scope>NUCLEOTIDE SEQUENCE [LARGE SCALE GENOMIC DNA]</scope>
    <source>
        <strain evidence="1">4Y35</strain>
    </source>
</reference>
<protein>
    <submittedName>
        <fullName evidence="1">Uncharacterized protein</fullName>
    </submittedName>
</protein>
<dbReference type="Proteomes" id="UP000515312">
    <property type="component" value="Chromosome"/>
</dbReference>
<organism evidence="1 2">
    <name type="scientific">Alloacidobacterium dinghuense</name>
    <dbReference type="NCBI Taxonomy" id="2763107"/>
    <lineage>
        <taxon>Bacteria</taxon>
        <taxon>Pseudomonadati</taxon>
        <taxon>Acidobacteriota</taxon>
        <taxon>Terriglobia</taxon>
        <taxon>Terriglobales</taxon>
        <taxon>Acidobacteriaceae</taxon>
        <taxon>Alloacidobacterium</taxon>
    </lineage>
</organism>
<dbReference type="KEGG" id="adin:H7849_20385"/>
<sequence>MEVTWGERWSRSPASDFIIQTHGHEFWKRFLDELKCIISALHEIDFTGSISTFGEGIARITLGDDRLEGVSTRTDLILDGERIRCSVLNNGIFYLNFIAFSDNKLFVQDIQKDVDPMDAWTTAEQVVDRMLNIIEWTRG</sequence>
<dbReference type="RefSeq" id="WP_186742024.1">
    <property type="nucleotide sequence ID" value="NZ_CP060394.1"/>
</dbReference>
<proteinExistence type="predicted"/>
<dbReference type="EMBL" id="CP060394">
    <property type="protein sequence ID" value="QNI31410.1"/>
    <property type="molecule type" value="Genomic_DNA"/>
</dbReference>
<accession>A0A7G8BFU0</accession>
<evidence type="ECO:0000313" key="2">
    <source>
        <dbReference type="Proteomes" id="UP000515312"/>
    </source>
</evidence>
<gene>
    <name evidence="1" type="ORF">H7849_20385</name>
</gene>
<keyword evidence="2" id="KW-1185">Reference proteome</keyword>